<evidence type="ECO:0000313" key="3">
    <source>
        <dbReference type="Proteomes" id="UP000007648"/>
    </source>
</evidence>
<name>A0A7N4P8Z9_SARHA</name>
<proteinExistence type="predicted"/>
<reference evidence="2" key="3">
    <citation type="submission" date="2025-09" db="UniProtKB">
        <authorList>
            <consortium name="Ensembl"/>
        </authorList>
    </citation>
    <scope>IDENTIFICATION</scope>
</reference>
<dbReference type="Ensembl" id="ENSSHAT00000037157.1">
    <property type="protein sequence ID" value="ENSSHAP00000034897.1"/>
    <property type="gene ID" value="ENSSHAG00000018669.2"/>
</dbReference>
<dbReference type="PANTHER" id="PTHR23295">
    <property type="entry name" value="NUCLEAR RECEPTOR COACTIVATOR 5-RELATED"/>
    <property type="match status" value="1"/>
</dbReference>
<feature type="compositionally biased region" description="Low complexity" evidence="1">
    <location>
        <begin position="423"/>
        <end position="439"/>
    </location>
</feature>
<dbReference type="Gene3D" id="3.40.50.800">
    <property type="entry name" value="Anticodon-binding domain"/>
    <property type="match status" value="1"/>
</dbReference>
<evidence type="ECO:0000256" key="1">
    <source>
        <dbReference type="SAM" id="MobiDB-lite"/>
    </source>
</evidence>
<reference evidence="2" key="2">
    <citation type="submission" date="2025-08" db="UniProtKB">
        <authorList>
            <consortium name="Ensembl"/>
        </authorList>
    </citation>
    <scope>IDENTIFICATION</scope>
</reference>
<keyword evidence="3" id="KW-1185">Reference proteome</keyword>
<protein>
    <recommendedName>
        <fullName evidence="4">Anticodon-binding domain-containing protein</fullName>
    </recommendedName>
</protein>
<dbReference type="GeneTree" id="ENSGT00530000064134"/>
<reference evidence="2 3" key="1">
    <citation type="journal article" date="2011" name="Proc. Natl. Acad. Sci. U.S.A.">
        <title>Genetic diversity and population structure of the endangered marsupial Sarcophilus harrisii (Tasmanian devil).</title>
        <authorList>
            <person name="Miller W."/>
            <person name="Hayes V.M."/>
            <person name="Ratan A."/>
            <person name="Petersen D.C."/>
            <person name="Wittekindt N.E."/>
            <person name="Miller J."/>
            <person name="Walenz B."/>
            <person name="Knight J."/>
            <person name="Qi J."/>
            <person name="Zhao F."/>
            <person name="Wang Q."/>
            <person name="Bedoya-Reina O.C."/>
            <person name="Katiyar N."/>
            <person name="Tomsho L.P."/>
            <person name="Kasson L.M."/>
            <person name="Hardie R.A."/>
            <person name="Woodbridge P."/>
            <person name="Tindall E.A."/>
            <person name="Bertelsen M.F."/>
            <person name="Dixon D."/>
            <person name="Pyecroft S."/>
            <person name="Helgen K.M."/>
            <person name="Lesk A.M."/>
            <person name="Pringle T.H."/>
            <person name="Patterson N."/>
            <person name="Zhang Y."/>
            <person name="Kreiss A."/>
            <person name="Woods G.M."/>
            <person name="Jones M.E."/>
            <person name="Schuster S.C."/>
        </authorList>
    </citation>
    <scope>NUCLEOTIDE SEQUENCE [LARGE SCALE GENOMIC DNA]</scope>
</reference>
<sequence length="498" mass="55017">MRTPVQTALGLLSGRGRSRPRPAVKRPSPGATKPQPGVPNRKRKRKLGWSRKRSEGSRGGWGDGCSVGAWTPLRPLGVSGGRRSGKLGAGRPAVPLSSSALRIVVRKAQSDIGTINPYKPHLIISSGDGHIKESEDTKSNFEELLGKEYDYSKGSEDNYERYQYSHKDDDHSKDHRKEKLYQQFYQQIQNEYDKERPSDCTIVSINKDQRDYAVSIGHRLQDHGLVVEMIYLTSEASLTCALQEVKNDGSPFCILVEQSNVALSSCTVISLHKSITIHRHMPLEDALALVAKEFRTILAEREQQEGAGISQKAADLVDDYLERDLCESYSVPLGIKHLLFLLSEGKHLYQEELNTISNYLKTRKEELEGFVETPDTSTAVVNALIEANLMPRSHTMGKPPPLLPTPGRNSFQGQPLLPPVKPPLLGDRPGGLLPTPGHSGPKGKPPPLLAVPSKRPGLLGYAPHQPAKRPMMWEKPALLPTPVVQTVQPQRAAKPKPF</sequence>
<dbReference type="PANTHER" id="PTHR23295:SF5">
    <property type="entry name" value="SI:CH211-216L23.2"/>
    <property type="match status" value="1"/>
</dbReference>
<dbReference type="SUPFAM" id="SSF52954">
    <property type="entry name" value="Class II aaRS ABD-related"/>
    <property type="match status" value="1"/>
</dbReference>
<feature type="compositionally biased region" description="Basic residues" evidence="1">
    <location>
        <begin position="40"/>
        <end position="51"/>
    </location>
</feature>
<evidence type="ECO:0008006" key="4">
    <source>
        <dbReference type="Google" id="ProtNLM"/>
    </source>
</evidence>
<dbReference type="AlphaFoldDB" id="A0A7N4P8Z9"/>
<dbReference type="InterPro" id="IPR036621">
    <property type="entry name" value="Anticodon-bd_dom_sf"/>
</dbReference>
<organism evidence="2 3">
    <name type="scientific">Sarcophilus harrisii</name>
    <name type="common">Tasmanian devil</name>
    <name type="synonym">Sarcophilus laniarius</name>
    <dbReference type="NCBI Taxonomy" id="9305"/>
    <lineage>
        <taxon>Eukaryota</taxon>
        <taxon>Metazoa</taxon>
        <taxon>Chordata</taxon>
        <taxon>Craniata</taxon>
        <taxon>Vertebrata</taxon>
        <taxon>Euteleostomi</taxon>
        <taxon>Mammalia</taxon>
        <taxon>Metatheria</taxon>
        <taxon>Dasyuromorphia</taxon>
        <taxon>Dasyuridae</taxon>
        <taxon>Sarcophilus</taxon>
    </lineage>
</organism>
<accession>A0A7N4P8Z9</accession>
<gene>
    <name evidence="2" type="primary">LOC100928248</name>
</gene>
<evidence type="ECO:0000313" key="2">
    <source>
        <dbReference type="Ensembl" id="ENSSHAP00000034897.1"/>
    </source>
</evidence>
<dbReference type="Proteomes" id="UP000007648">
    <property type="component" value="Unassembled WGS sequence"/>
</dbReference>
<dbReference type="InterPro" id="IPR052600">
    <property type="entry name" value="Nuc_rcpt_coact/corep"/>
</dbReference>
<feature type="region of interest" description="Disordered" evidence="1">
    <location>
        <begin position="1"/>
        <end position="64"/>
    </location>
</feature>
<feature type="region of interest" description="Disordered" evidence="1">
    <location>
        <begin position="392"/>
        <end position="465"/>
    </location>
</feature>